<feature type="region of interest" description="Disordered" evidence="2">
    <location>
        <begin position="300"/>
        <end position="347"/>
    </location>
</feature>
<dbReference type="EMBL" id="MU854358">
    <property type="protein sequence ID" value="KAK4041359.1"/>
    <property type="molecule type" value="Genomic_DNA"/>
</dbReference>
<evidence type="ECO:0000313" key="5">
    <source>
        <dbReference type="Proteomes" id="UP001303115"/>
    </source>
</evidence>
<protein>
    <recommendedName>
        <fullName evidence="3">F-box domain-containing protein</fullName>
    </recommendedName>
</protein>
<feature type="region of interest" description="Disordered" evidence="2">
    <location>
        <begin position="431"/>
        <end position="564"/>
    </location>
</feature>
<dbReference type="PANTHER" id="PTHR48125:SF10">
    <property type="entry name" value="OS12G0136300 PROTEIN"/>
    <property type="match status" value="1"/>
</dbReference>
<feature type="compositionally biased region" description="Basic and acidic residues" evidence="2">
    <location>
        <begin position="431"/>
        <end position="444"/>
    </location>
</feature>
<evidence type="ECO:0000313" key="4">
    <source>
        <dbReference type="EMBL" id="KAK4041359.1"/>
    </source>
</evidence>
<name>A0AAN6SSE1_9PEZI</name>
<feature type="region of interest" description="Disordered" evidence="2">
    <location>
        <begin position="172"/>
        <end position="210"/>
    </location>
</feature>
<sequence>MASPSTSRSCSFVDLPHEVQREIISHCQRRDLVCVALVSKHFRDLAAAQLYRDFEIVFPDEDNPQFDTPVDDLAGGFDTFVTSDYNYAQYLRSICMDTLYMGDKAAGAYRPYLANLSCGKFMNTLLLLTLRKARVLESFKWNIRVELSRPVYKELHQIPTLSHLHIRLQAGPSQYETPPPLPNDASQSTSSPAPAHVAPMSSLPPPPPAFGLIPPPPPQVFYVPTSTLPPPPLPKPPRVRAPKKASLEKEPPTLSGFRKLKSLAVLDIDTLDIVSEIQSCVRNSAGTLSKLKLSFSEKLASSARKPSVDPEPEDSDQEDELLPLPAQTHAQNEEMSGPARAFRAQEERKTQESVLGRIFDVESTPAEKLQVIVVDVEEKKRKVKSEQEVVDIMKSMAPKVMGELNGTTDFAVSQDIIDMIGAAAQKYIDEAKARKEKQDQKQGETQDETSASSSGTSKPSDESESPDDKPSEDKPDDDPDDKPNDDNTGDVPAEASAPEASLFGEAATSSKTKEDNGNADPDDIDIEAPEEELAIDPEEPPASDVQADEAEDTPAEAPASTTAALADTRTEYGKALASLKSQKADYKALAEELEMFESQANTLSKEIRRWRASKSSADINNLADAESQLLSLTRSVRDMQKEISECQVAIECAETLPSDEAGLRKDQAHIRHMRDYVRETRGVALQSLSIYLIPVRASVLSRAVDLRVLRRLTLLNVGIQAPIWALLHRENKEAPLPLRKIFTDNVSLVFLNFVSSLEELHELFLLERENKAKPESFAPRTQTTIDQIRRLVLKKHMPKLQRLMIKNLADTAWDVNEKAILLLCRQGKQLVELACSMSIRAMHCLMQHVAGLTALRALHVVRLRNDDTCVWVMRETKRFLVDAVSHYPALRLDWLAIDEDDRVDRLVRVSKWEDKEKAKGEDKAKGKQKATAAAAVGGGAEALVDAAVAGLVSASVWGPPLAPSEGVAAEELHMPALLAAELGVEGGSTGATSGGGSEEEGSESEEEEEGDEFPGQKIAIVEGVAFCDVEGVRIFKKEVVAGRL</sequence>
<dbReference type="Pfam" id="PF12937">
    <property type="entry name" value="F-box-like"/>
    <property type="match status" value="1"/>
</dbReference>
<dbReference type="InterPro" id="IPR001810">
    <property type="entry name" value="F-box_dom"/>
</dbReference>
<feature type="compositionally biased region" description="Gly residues" evidence="2">
    <location>
        <begin position="985"/>
        <end position="996"/>
    </location>
</feature>
<dbReference type="PROSITE" id="PS50181">
    <property type="entry name" value="FBOX"/>
    <property type="match status" value="1"/>
</dbReference>
<feature type="compositionally biased region" description="Acidic residues" evidence="2">
    <location>
        <begin position="310"/>
        <end position="321"/>
    </location>
</feature>
<evidence type="ECO:0000259" key="3">
    <source>
        <dbReference type="PROSITE" id="PS50181"/>
    </source>
</evidence>
<feature type="compositionally biased region" description="Acidic residues" evidence="2">
    <location>
        <begin position="997"/>
        <end position="1012"/>
    </location>
</feature>
<dbReference type="Proteomes" id="UP001303115">
    <property type="component" value="Unassembled WGS sequence"/>
</dbReference>
<evidence type="ECO:0000256" key="1">
    <source>
        <dbReference type="SAM" id="Coils"/>
    </source>
</evidence>
<dbReference type="Gene3D" id="1.20.1280.50">
    <property type="match status" value="1"/>
</dbReference>
<keyword evidence="5" id="KW-1185">Reference proteome</keyword>
<keyword evidence="1" id="KW-0175">Coiled coil</keyword>
<feature type="domain" description="F-box" evidence="3">
    <location>
        <begin position="9"/>
        <end position="54"/>
    </location>
</feature>
<accession>A0AAN6SSE1</accession>
<dbReference type="InterPro" id="IPR036047">
    <property type="entry name" value="F-box-like_dom_sf"/>
</dbReference>
<dbReference type="AlphaFoldDB" id="A0AAN6SSE1"/>
<organism evidence="4 5">
    <name type="scientific">Parachaetomium inaequale</name>
    <dbReference type="NCBI Taxonomy" id="2588326"/>
    <lineage>
        <taxon>Eukaryota</taxon>
        <taxon>Fungi</taxon>
        <taxon>Dikarya</taxon>
        <taxon>Ascomycota</taxon>
        <taxon>Pezizomycotina</taxon>
        <taxon>Sordariomycetes</taxon>
        <taxon>Sordariomycetidae</taxon>
        <taxon>Sordariales</taxon>
        <taxon>Chaetomiaceae</taxon>
        <taxon>Parachaetomium</taxon>
    </lineage>
</organism>
<feature type="compositionally biased region" description="Pro residues" evidence="2">
    <location>
        <begin position="227"/>
        <end position="236"/>
    </location>
</feature>
<comment type="caution">
    <text evidence="4">The sequence shown here is derived from an EMBL/GenBank/DDBJ whole genome shotgun (WGS) entry which is preliminary data.</text>
</comment>
<proteinExistence type="predicted"/>
<feature type="coiled-coil region" evidence="1">
    <location>
        <begin position="579"/>
        <end position="642"/>
    </location>
</feature>
<dbReference type="PANTHER" id="PTHR48125">
    <property type="entry name" value="LP07818P1"/>
    <property type="match status" value="1"/>
</dbReference>
<feature type="region of interest" description="Disordered" evidence="2">
    <location>
        <begin position="225"/>
        <end position="251"/>
    </location>
</feature>
<dbReference type="SUPFAM" id="SSF81383">
    <property type="entry name" value="F-box domain"/>
    <property type="match status" value="1"/>
</dbReference>
<feature type="compositionally biased region" description="Acidic residues" evidence="2">
    <location>
        <begin position="520"/>
        <end position="554"/>
    </location>
</feature>
<feature type="region of interest" description="Disordered" evidence="2">
    <location>
        <begin position="985"/>
        <end position="1016"/>
    </location>
</feature>
<gene>
    <name evidence="4" type="ORF">C8A01DRAFT_34556</name>
</gene>
<reference evidence="5" key="1">
    <citation type="journal article" date="2023" name="Mol. Phylogenet. Evol.">
        <title>Genome-scale phylogeny and comparative genomics of the fungal order Sordariales.</title>
        <authorList>
            <person name="Hensen N."/>
            <person name="Bonometti L."/>
            <person name="Westerberg I."/>
            <person name="Brannstrom I.O."/>
            <person name="Guillou S."/>
            <person name="Cros-Aarteil S."/>
            <person name="Calhoun S."/>
            <person name="Haridas S."/>
            <person name="Kuo A."/>
            <person name="Mondo S."/>
            <person name="Pangilinan J."/>
            <person name="Riley R."/>
            <person name="LaButti K."/>
            <person name="Andreopoulos B."/>
            <person name="Lipzen A."/>
            <person name="Chen C."/>
            <person name="Yan M."/>
            <person name="Daum C."/>
            <person name="Ng V."/>
            <person name="Clum A."/>
            <person name="Steindorff A."/>
            <person name="Ohm R.A."/>
            <person name="Martin F."/>
            <person name="Silar P."/>
            <person name="Natvig D.O."/>
            <person name="Lalanne C."/>
            <person name="Gautier V."/>
            <person name="Ament-Velasquez S.L."/>
            <person name="Kruys A."/>
            <person name="Hutchinson M.I."/>
            <person name="Powell A.J."/>
            <person name="Barry K."/>
            <person name="Miller A.N."/>
            <person name="Grigoriev I.V."/>
            <person name="Debuchy R."/>
            <person name="Gladieux P."/>
            <person name="Hiltunen Thoren M."/>
            <person name="Johannesson H."/>
        </authorList>
    </citation>
    <scope>NUCLEOTIDE SEQUENCE [LARGE SCALE GENOMIC DNA]</scope>
    <source>
        <strain evidence="5">CBS 284.82</strain>
    </source>
</reference>
<evidence type="ECO:0000256" key="2">
    <source>
        <dbReference type="SAM" id="MobiDB-lite"/>
    </source>
</evidence>
<feature type="compositionally biased region" description="Low complexity" evidence="2">
    <location>
        <begin position="555"/>
        <end position="564"/>
    </location>
</feature>